<comment type="caution">
    <text evidence="2">The sequence shown here is derived from an EMBL/GenBank/DDBJ whole genome shotgun (WGS) entry which is preliminary data.</text>
</comment>
<dbReference type="SMART" id="SM00343">
    <property type="entry name" value="ZnF_C2HC"/>
    <property type="match status" value="2"/>
</dbReference>
<proteinExistence type="predicted"/>
<keyword evidence="3" id="KW-1185">Reference proteome</keyword>
<feature type="domain" description="CCHC-type" evidence="1">
    <location>
        <begin position="451"/>
        <end position="467"/>
    </location>
</feature>
<accession>A0A9N9G5F5</accession>
<feature type="non-terminal residue" evidence="2">
    <location>
        <position position="1"/>
    </location>
</feature>
<dbReference type="GO" id="GO:0003676">
    <property type="term" value="F:nucleic acid binding"/>
    <property type="evidence" value="ECO:0007669"/>
    <property type="project" value="InterPro"/>
</dbReference>
<sequence length="469" mass="53885">PEALNNQSLEPKALDDQDIELEVLAAYDSTNELYDIEIDKWEKLLQDYSQSSNYLMRSLGYCTKSWAHVFTSRYFTAGAQSTSRNEGKNSTLKCLFGGSSLSLYELFEALEERNKKEIDYCKFVSWKQTIPQIGPKNGSKAIFKPVVDLEAIFSKERKSYRYTCRHFYHIMTLTPNARFHIGLVNRRWYKDMLQETDITNYKFIVISSTIFILTSKVHTLPTQFLYSEFNINGAANRVSNQSHDEISKAISKKRKFGEFWRLGKKIMVNAIEDSNEEIYHELLSFFTSIQNKTSPQIVNSEASDVGKFSYKINNNGHIIGIRNPVKKRSKGHPKLKRIANAFEKSDTKTSYKCKLCNKKGHNSKTCKEKRKSNINTNNKIERLSVFDIPILITKAFVNLGYEELSTTSTSHESIQDISDTEEFIELSNPVVLISSPTQPIDFQNCEHMQRQCSVCHGKGHNSRTCPNKI</sequence>
<dbReference type="OrthoDB" id="2434899at2759"/>
<dbReference type="GO" id="GO:0008270">
    <property type="term" value="F:zinc ion binding"/>
    <property type="evidence" value="ECO:0007669"/>
    <property type="project" value="InterPro"/>
</dbReference>
<evidence type="ECO:0000313" key="3">
    <source>
        <dbReference type="Proteomes" id="UP000789405"/>
    </source>
</evidence>
<feature type="domain" description="CCHC-type" evidence="1">
    <location>
        <begin position="352"/>
        <end position="368"/>
    </location>
</feature>
<name>A0A9N9G5F5_9GLOM</name>
<evidence type="ECO:0000259" key="1">
    <source>
        <dbReference type="SMART" id="SM00343"/>
    </source>
</evidence>
<organism evidence="2 3">
    <name type="scientific">Dentiscutata erythropus</name>
    <dbReference type="NCBI Taxonomy" id="1348616"/>
    <lineage>
        <taxon>Eukaryota</taxon>
        <taxon>Fungi</taxon>
        <taxon>Fungi incertae sedis</taxon>
        <taxon>Mucoromycota</taxon>
        <taxon>Glomeromycotina</taxon>
        <taxon>Glomeromycetes</taxon>
        <taxon>Diversisporales</taxon>
        <taxon>Gigasporaceae</taxon>
        <taxon>Dentiscutata</taxon>
    </lineage>
</organism>
<dbReference type="EMBL" id="CAJVPY010003247">
    <property type="protein sequence ID" value="CAG8586149.1"/>
    <property type="molecule type" value="Genomic_DNA"/>
</dbReference>
<protein>
    <submittedName>
        <fullName evidence="2">23727_t:CDS:1</fullName>
    </submittedName>
</protein>
<gene>
    <name evidence="2" type="ORF">DERYTH_LOCUS6935</name>
</gene>
<dbReference type="InterPro" id="IPR001878">
    <property type="entry name" value="Znf_CCHC"/>
</dbReference>
<dbReference type="Proteomes" id="UP000789405">
    <property type="component" value="Unassembled WGS sequence"/>
</dbReference>
<dbReference type="AlphaFoldDB" id="A0A9N9G5F5"/>
<evidence type="ECO:0000313" key="2">
    <source>
        <dbReference type="EMBL" id="CAG8586149.1"/>
    </source>
</evidence>
<reference evidence="2" key="1">
    <citation type="submission" date="2021-06" db="EMBL/GenBank/DDBJ databases">
        <authorList>
            <person name="Kallberg Y."/>
            <person name="Tangrot J."/>
            <person name="Rosling A."/>
        </authorList>
    </citation>
    <scope>NUCLEOTIDE SEQUENCE</scope>
    <source>
        <strain evidence="2">MA453B</strain>
    </source>
</reference>